<evidence type="ECO:0000256" key="1">
    <source>
        <dbReference type="SAM" id="MobiDB-lite"/>
    </source>
</evidence>
<dbReference type="Proteomes" id="UP000244013">
    <property type="component" value="Unassembled WGS sequence"/>
</dbReference>
<evidence type="ECO:0000313" key="3">
    <source>
        <dbReference type="Proteomes" id="UP000244013"/>
    </source>
</evidence>
<protein>
    <submittedName>
        <fullName evidence="2">Uncharacterized protein</fullName>
    </submittedName>
</protein>
<name>A0A2T5U1R8_9SPHN</name>
<sequence>MCFPAKAGIQTGLPPSRENKKRSGLGYYRPGEGRGPIGKAGVTKRRT</sequence>
<gene>
    <name evidence="2" type="ORF">C8J25_10798</name>
</gene>
<proteinExistence type="predicted"/>
<accession>A0A2T5U1R8</accession>
<dbReference type="AlphaFoldDB" id="A0A2T5U1R8"/>
<feature type="region of interest" description="Disordered" evidence="1">
    <location>
        <begin position="1"/>
        <end position="47"/>
    </location>
</feature>
<comment type="caution">
    <text evidence="2">The sequence shown here is derived from an EMBL/GenBank/DDBJ whole genome shotgun (WGS) entry which is preliminary data.</text>
</comment>
<evidence type="ECO:0000313" key="2">
    <source>
        <dbReference type="EMBL" id="PTW45420.1"/>
    </source>
</evidence>
<dbReference type="EMBL" id="QAYE01000007">
    <property type="protein sequence ID" value="PTW45420.1"/>
    <property type="molecule type" value="Genomic_DNA"/>
</dbReference>
<reference evidence="2 3" key="1">
    <citation type="submission" date="2018-04" db="EMBL/GenBank/DDBJ databases">
        <title>Genomic Encyclopedia of Type Strains, Phase III (KMG-III): the genomes of soil and plant-associated and newly described type strains.</title>
        <authorList>
            <person name="Whitman W."/>
        </authorList>
    </citation>
    <scope>NUCLEOTIDE SEQUENCE [LARGE SCALE GENOMIC DNA]</scope>
    <source>
        <strain evidence="2 3">MA-olki</strain>
    </source>
</reference>
<organism evidence="2 3">
    <name type="scientific">Sphingomonas faeni</name>
    <dbReference type="NCBI Taxonomy" id="185950"/>
    <lineage>
        <taxon>Bacteria</taxon>
        <taxon>Pseudomonadati</taxon>
        <taxon>Pseudomonadota</taxon>
        <taxon>Alphaproteobacteria</taxon>
        <taxon>Sphingomonadales</taxon>
        <taxon>Sphingomonadaceae</taxon>
        <taxon>Sphingomonas</taxon>
    </lineage>
</organism>